<name>A0A6M3HXR0_9GAMM</name>
<accession>A0A6M3HXR0</accession>
<dbReference type="Proteomes" id="UP000503320">
    <property type="component" value="Chromosome"/>
</dbReference>
<keyword evidence="1" id="KW-0472">Membrane</keyword>
<evidence type="ECO:0000256" key="1">
    <source>
        <dbReference type="SAM" id="Phobius"/>
    </source>
</evidence>
<keyword evidence="1" id="KW-1133">Transmembrane helix</keyword>
<dbReference type="AlphaFoldDB" id="A0A6M3HXR0"/>
<gene>
    <name evidence="2" type="ORF">E3E15_06670</name>
</gene>
<keyword evidence="1" id="KW-0812">Transmembrane</keyword>
<evidence type="ECO:0000313" key="2">
    <source>
        <dbReference type="EMBL" id="QIV95042.1"/>
    </source>
</evidence>
<protein>
    <submittedName>
        <fullName evidence="2">Uncharacterized protein</fullName>
    </submittedName>
</protein>
<dbReference type="RefSeq" id="WP_172107062.1">
    <property type="nucleotide sequence ID" value="NZ_CP038017.1"/>
</dbReference>
<reference evidence="2 3" key="1">
    <citation type="submission" date="2019-03" db="EMBL/GenBank/DDBJ databases">
        <title>Complete Genome Sequence of Allofrancisella frigidaquae Strain SYSU 10HL1970 Isolated from Water-Cooling Systems in China.</title>
        <authorList>
            <person name="Ohrman C."/>
            <person name="Uneklint I."/>
            <person name="Sjodin A."/>
        </authorList>
    </citation>
    <scope>NUCLEOTIDE SEQUENCE [LARGE SCALE GENOMIC DNA]</scope>
    <source>
        <strain evidence="2 3">SYSU 10HL1970</strain>
    </source>
</reference>
<dbReference type="KEGG" id="afri:E3E15_06670"/>
<evidence type="ECO:0000313" key="3">
    <source>
        <dbReference type="Proteomes" id="UP000503320"/>
    </source>
</evidence>
<keyword evidence="3" id="KW-1185">Reference proteome</keyword>
<dbReference type="EMBL" id="CP038017">
    <property type="protein sequence ID" value="QIV95042.1"/>
    <property type="molecule type" value="Genomic_DNA"/>
</dbReference>
<feature type="transmembrane region" description="Helical" evidence="1">
    <location>
        <begin position="12"/>
        <end position="33"/>
    </location>
</feature>
<sequence>MLKSKKLKGSSLLTTLIFAFVLMVIISALAYNFRISALAVNTLVSKEENINVEEGYIDDIFVTHDVANTLDESIDESAGSFRFLTTHNSTIPGFSFENINAELYQADPYLLSSNLTYQFFYNNVVQSTTNLIFNSLIGDIMIQYSDNIYPLNVPYVNSDSIKDSLVINYKLDNGGKIVSNKRAYIGYIEKNSNKLDIKASGTDSSVTIPTDLAISDYKFSVGWDLKSGNWNIYLAVYDSDKTYTSSTTLDNLVDNASQAQVDLANWQQTVMPSGSGIVSGSTVLTKWFQDSSVDIPKLLILRKVIRSEGGQDVYDLDVHSSIYDANSKVFTATSPASFRSTSDLLSSNVTVALPDNLFTLDVVNPLVQEGRNFMTYDPINYSLSSATQLAISSTGTPVILRKNNTDLYYIIFNGSQYYQYNYTGSAINGSQHVDYSGETINKIIAKFEALFIFTDQYLRVNDFSTNTLSILSIDSTKEYQILRDDNGQIYAMPDGLACNINNSCDSNSRVYIDTGCSTYCDEITALNGIYQNLGLVYRSLV</sequence>
<organism evidence="2 3">
    <name type="scientific">Allofrancisella frigidaquae</name>
    <dbReference type="NCBI Taxonomy" id="1085644"/>
    <lineage>
        <taxon>Bacteria</taxon>
        <taxon>Pseudomonadati</taxon>
        <taxon>Pseudomonadota</taxon>
        <taxon>Gammaproteobacteria</taxon>
        <taxon>Thiotrichales</taxon>
        <taxon>Francisellaceae</taxon>
        <taxon>Allofrancisella</taxon>
    </lineage>
</organism>
<proteinExistence type="predicted"/>